<organism evidence="2 3">
    <name type="scientific">Planobispora takensis</name>
    <dbReference type="NCBI Taxonomy" id="1367882"/>
    <lineage>
        <taxon>Bacteria</taxon>
        <taxon>Bacillati</taxon>
        <taxon>Actinomycetota</taxon>
        <taxon>Actinomycetes</taxon>
        <taxon>Streptosporangiales</taxon>
        <taxon>Streptosporangiaceae</taxon>
        <taxon>Planobispora</taxon>
    </lineage>
</organism>
<evidence type="ECO:0000313" key="3">
    <source>
        <dbReference type="Proteomes" id="UP000634476"/>
    </source>
</evidence>
<gene>
    <name evidence="2" type="ORF">Pta02_61220</name>
</gene>
<evidence type="ECO:0000313" key="2">
    <source>
        <dbReference type="EMBL" id="GII04114.1"/>
    </source>
</evidence>
<dbReference type="Gene3D" id="2.50.20.20">
    <property type="match status" value="1"/>
</dbReference>
<sequence>MRRWIATATTAAAAAIITPALIAPAHAASGPVPALKRQFTAGHGVKVQESVTERQVNAGGETFTSKNRMTGAYLFNASGVAASDLTYTDRYGSGAMRIITLPNASYTSSKDFPGTLPAGKTWLRWSGDGSMSPSVVNVLEPSTLKRLLTTTKKTRRGGKIDGASTTLRTGSITVGQLYAASPSLRARLGDRPRGATADLRISWKLWQDAKQRTRKLVSSYTESTQGLQGSWRTTITSSATFSGWGAKITIKAPPAASVLDFEDWQPGEEEPLAMLPEMSWPLPGRTR</sequence>
<accession>A0A8J3TB13</accession>
<feature type="signal peptide" evidence="1">
    <location>
        <begin position="1"/>
        <end position="27"/>
    </location>
</feature>
<dbReference type="Proteomes" id="UP000634476">
    <property type="component" value="Unassembled WGS sequence"/>
</dbReference>
<name>A0A8J3TB13_9ACTN</name>
<comment type="caution">
    <text evidence="2">The sequence shown here is derived from an EMBL/GenBank/DDBJ whole genome shotgun (WGS) entry which is preliminary data.</text>
</comment>
<reference evidence="2" key="1">
    <citation type="submission" date="2021-01" db="EMBL/GenBank/DDBJ databases">
        <title>Whole genome shotgun sequence of Planobispora takensis NBRC 109077.</title>
        <authorList>
            <person name="Komaki H."/>
            <person name="Tamura T."/>
        </authorList>
    </citation>
    <scope>NUCLEOTIDE SEQUENCE</scope>
    <source>
        <strain evidence="2">NBRC 109077</strain>
    </source>
</reference>
<keyword evidence="1" id="KW-0732">Signal</keyword>
<evidence type="ECO:0008006" key="4">
    <source>
        <dbReference type="Google" id="ProtNLM"/>
    </source>
</evidence>
<proteinExistence type="predicted"/>
<keyword evidence="3" id="KW-1185">Reference proteome</keyword>
<evidence type="ECO:0000256" key="1">
    <source>
        <dbReference type="SAM" id="SignalP"/>
    </source>
</evidence>
<dbReference type="RefSeq" id="WP_203878373.1">
    <property type="nucleotide sequence ID" value="NZ_BOOK01000046.1"/>
</dbReference>
<feature type="chain" id="PRO_5035182799" description="Lipoprotein" evidence="1">
    <location>
        <begin position="28"/>
        <end position="287"/>
    </location>
</feature>
<protein>
    <recommendedName>
        <fullName evidence="4">Lipoprotein</fullName>
    </recommendedName>
</protein>
<dbReference type="EMBL" id="BOOK01000046">
    <property type="protein sequence ID" value="GII04114.1"/>
    <property type="molecule type" value="Genomic_DNA"/>
</dbReference>
<dbReference type="AlphaFoldDB" id="A0A8J3TB13"/>